<name>A0A2P2PC79_RHIMU</name>
<organism evidence="1">
    <name type="scientific">Rhizophora mucronata</name>
    <name type="common">Asiatic mangrove</name>
    <dbReference type="NCBI Taxonomy" id="61149"/>
    <lineage>
        <taxon>Eukaryota</taxon>
        <taxon>Viridiplantae</taxon>
        <taxon>Streptophyta</taxon>
        <taxon>Embryophyta</taxon>
        <taxon>Tracheophyta</taxon>
        <taxon>Spermatophyta</taxon>
        <taxon>Magnoliopsida</taxon>
        <taxon>eudicotyledons</taxon>
        <taxon>Gunneridae</taxon>
        <taxon>Pentapetalae</taxon>
        <taxon>rosids</taxon>
        <taxon>fabids</taxon>
        <taxon>Malpighiales</taxon>
        <taxon>Rhizophoraceae</taxon>
        <taxon>Rhizophora</taxon>
    </lineage>
</organism>
<dbReference type="AlphaFoldDB" id="A0A2P2PC79"/>
<evidence type="ECO:0000313" key="1">
    <source>
        <dbReference type="EMBL" id="MBX52350.1"/>
    </source>
</evidence>
<sequence length="17" mass="1857">MVLADKMNGSIPIRAQI</sequence>
<dbReference type="EMBL" id="GGEC01071866">
    <property type="protein sequence ID" value="MBX52350.1"/>
    <property type="molecule type" value="Transcribed_RNA"/>
</dbReference>
<accession>A0A2P2PC79</accession>
<proteinExistence type="predicted"/>
<protein>
    <submittedName>
        <fullName evidence="1">Uncharacterized protein</fullName>
    </submittedName>
</protein>
<reference evidence="1" key="1">
    <citation type="submission" date="2018-02" db="EMBL/GenBank/DDBJ databases">
        <title>Rhizophora mucronata_Transcriptome.</title>
        <authorList>
            <person name="Meera S.P."/>
            <person name="Sreeshan A."/>
            <person name="Augustine A."/>
        </authorList>
    </citation>
    <scope>NUCLEOTIDE SEQUENCE</scope>
    <source>
        <tissue evidence="1">Leaf</tissue>
    </source>
</reference>